<comment type="similarity">
    <text evidence="1 2">Belongs to the calycin superfamily. Lipocalin family.</text>
</comment>
<organism evidence="4 5">
    <name type="scientific">Mucilaginibacter xinganensis</name>
    <dbReference type="NCBI Taxonomy" id="1234841"/>
    <lineage>
        <taxon>Bacteria</taxon>
        <taxon>Pseudomonadati</taxon>
        <taxon>Bacteroidota</taxon>
        <taxon>Sphingobacteriia</taxon>
        <taxon>Sphingobacteriales</taxon>
        <taxon>Sphingobacteriaceae</taxon>
        <taxon>Mucilaginibacter</taxon>
    </lineage>
</organism>
<dbReference type="InterPro" id="IPR047202">
    <property type="entry name" value="Lipocalin_Blc-like_dom"/>
</dbReference>
<dbReference type="PRINTS" id="PR01171">
    <property type="entry name" value="BCTLIPOCALIN"/>
</dbReference>
<evidence type="ECO:0000259" key="3">
    <source>
        <dbReference type="Pfam" id="PF08212"/>
    </source>
</evidence>
<name>A0A223NWL1_9SPHI</name>
<gene>
    <name evidence="4" type="ORF">MuYL_2317</name>
</gene>
<evidence type="ECO:0000256" key="2">
    <source>
        <dbReference type="PIRNR" id="PIRNR036893"/>
    </source>
</evidence>
<dbReference type="PIRSF" id="PIRSF036893">
    <property type="entry name" value="Lipocalin_ApoD"/>
    <property type="match status" value="1"/>
</dbReference>
<dbReference type="PANTHER" id="PTHR10612">
    <property type="entry name" value="APOLIPOPROTEIN D"/>
    <property type="match status" value="1"/>
</dbReference>
<dbReference type="GO" id="GO:0006950">
    <property type="term" value="P:response to stress"/>
    <property type="evidence" value="ECO:0007669"/>
    <property type="project" value="UniProtKB-ARBA"/>
</dbReference>
<feature type="domain" description="Lipocalin/cytosolic fatty-acid binding" evidence="3">
    <location>
        <begin position="39"/>
        <end position="176"/>
    </location>
</feature>
<keyword evidence="5" id="KW-1185">Reference proteome</keyword>
<dbReference type="Proteomes" id="UP000215002">
    <property type="component" value="Chromosome"/>
</dbReference>
<proteinExistence type="inferred from homology"/>
<protein>
    <recommendedName>
        <fullName evidence="3">Lipocalin/cytosolic fatty-acid binding domain-containing protein</fullName>
    </recommendedName>
</protein>
<sequence>MKKEKWLIALAAGAGVAAVAYKLLSEDLPAGAAPFQPFDKNRYMGLWHEIARLPNLIEKNIRRLTEDYSLNADGTIKVITKGFNVKKTEWKEVTGKIKFNGNEDTGMLKVSYLGPFYLAYNVLDLDPDYRYALVSGSSHNYLWILSRETTIPDDIKMQFLDTASKAGFAVEKLEWV</sequence>
<dbReference type="InterPro" id="IPR012674">
    <property type="entry name" value="Calycin"/>
</dbReference>
<dbReference type="Gene3D" id="2.40.128.20">
    <property type="match status" value="1"/>
</dbReference>
<dbReference type="Pfam" id="PF08212">
    <property type="entry name" value="Lipocalin_2"/>
    <property type="match status" value="1"/>
</dbReference>
<dbReference type="SUPFAM" id="SSF50814">
    <property type="entry name" value="Lipocalins"/>
    <property type="match status" value="1"/>
</dbReference>
<accession>A0A223NWL1</accession>
<dbReference type="InterPro" id="IPR002446">
    <property type="entry name" value="Lipocalin_bac"/>
</dbReference>
<dbReference type="AlphaFoldDB" id="A0A223NWL1"/>
<evidence type="ECO:0000313" key="5">
    <source>
        <dbReference type="Proteomes" id="UP000215002"/>
    </source>
</evidence>
<dbReference type="RefSeq" id="WP_094570587.1">
    <property type="nucleotide sequence ID" value="NZ_CP022743.1"/>
</dbReference>
<dbReference type="PROSITE" id="PS00213">
    <property type="entry name" value="LIPOCALIN"/>
    <property type="match status" value="1"/>
</dbReference>
<reference evidence="4 5" key="1">
    <citation type="submission" date="2017-08" db="EMBL/GenBank/DDBJ databases">
        <title>Complete genome sequence of Mucilaginibacter sp. strain BJC16-A31.</title>
        <authorList>
            <consortium name="Henan University of Science and Technology"/>
            <person name="You X."/>
        </authorList>
    </citation>
    <scope>NUCLEOTIDE SEQUENCE [LARGE SCALE GENOMIC DNA]</scope>
    <source>
        <strain evidence="4 5">BJC16-A31</strain>
    </source>
</reference>
<dbReference type="InterPro" id="IPR022271">
    <property type="entry name" value="Lipocalin_ApoD"/>
</dbReference>
<dbReference type="PANTHER" id="PTHR10612:SF34">
    <property type="entry name" value="APOLIPOPROTEIN D"/>
    <property type="match status" value="1"/>
</dbReference>
<evidence type="ECO:0000256" key="1">
    <source>
        <dbReference type="ARBA" id="ARBA00006889"/>
    </source>
</evidence>
<dbReference type="EMBL" id="CP022743">
    <property type="protein sequence ID" value="ASU34206.1"/>
    <property type="molecule type" value="Genomic_DNA"/>
</dbReference>
<dbReference type="KEGG" id="muc:MuYL_2317"/>
<dbReference type="CDD" id="cd19438">
    <property type="entry name" value="lipocalin_Blc-like"/>
    <property type="match status" value="1"/>
</dbReference>
<dbReference type="OrthoDB" id="594739at2"/>
<dbReference type="InterPro" id="IPR022272">
    <property type="entry name" value="Lipocalin_CS"/>
</dbReference>
<evidence type="ECO:0000313" key="4">
    <source>
        <dbReference type="EMBL" id="ASU34206.1"/>
    </source>
</evidence>
<dbReference type="InterPro" id="IPR000566">
    <property type="entry name" value="Lipocln_cytosolic_FA-bd_dom"/>
</dbReference>